<evidence type="ECO:0000259" key="9">
    <source>
        <dbReference type="Pfam" id="PF22468"/>
    </source>
</evidence>
<name>A0A081KAA8_9GAMM</name>
<dbReference type="GO" id="GO:0004072">
    <property type="term" value="F:aspartate kinase activity"/>
    <property type="evidence" value="ECO:0007669"/>
    <property type="project" value="UniProtKB-EC"/>
</dbReference>
<evidence type="ECO:0000313" key="11">
    <source>
        <dbReference type="Proteomes" id="UP000027997"/>
    </source>
</evidence>
<feature type="domain" description="Aspartokinase ACT" evidence="9">
    <location>
        <begin position="403"/>
        <end position="461"/>
    </location>
</feature>
<dbReference type="SUPFAM" id="SSF55021">
    <property type="entry name" value="ACT-like"/>
    <property type="match status" value="1"/>
</dbReference>
<comment type="catalytic activity">
    <reaction evidence="7">
        <text>L-aspartate + ATP = 4-phospho-L-aspartate + ADP</text>
        <dbReference type="Rhea" id="RHEA:23776"/>
        <dbReference type="ChEBI" id="CHEBI:29991"/>
        <dbReference type="ChEBI" id="CHEBI:30616"/>
        <dbReference type="ChEBI" id="CHEBI:57535"/>
        <dbReference type="ChEBI" id="CHEBI:456216"/>
        <dbReference type="EC" id="2.7.2.4"/>
    </reaction>
</comment>
<dbReference type="Proteomes" id="UP000027997">
    <property type="component" value="Unassembled WGS sequence"/>
</dbReference>
<dbReference type="eggNOG" id="COG0527">
    <property type="taxonomic scope" value="Bacteria"/>
</dbReference>
<evidence type="ECO:0000259" key="8">
    <source>
        <dbReference type="Pfam" id="PF00696"/>
    </source>
</evidence>
<comment type="caution">
    <text evidence="10">The sequence shown here is derived from an EMBL/GenBank/DDBJ whole genome shotgun (WGS) entry which is preliminary data.</text>
</comment>
<evidence type="ECO:0000256" key="6">
    <source>
        <dbReference type="ARBA" id="ARBA00022840"/>
    </source>
</evidence>
<organism evidence="10 11">
    <name type="scientific">Endozoicomonas elysicola</name>
    <dbReference type="NCBI Taxonomy" id="305900"/>
    <lineage>
        <taxon>Bacteria</taxon>
        <taxon>Pseudomonadati</taxon>
        <taxon>Pseudomonadota</taxon>
        <taxon>Gammaproteobacteria</taxon>
        <taxon>Oceanospirillales</taxon>
        <taxon>Endozoicomonadaceae</taxon>
        <taxon>Endozoicomonas</taxon>
    </lineage>
</organism>
<dbReference type="EMBL" id="JOJP01000001">
    <property type="protein sequence ID" value="KEI71084.1"/>
    <property type="molecule type" value="Genomic_DNA"/>
</dbReference>
<dbReference type="EC" id="2.7.2.4" evidence="2"/>
<keyword evidence="3 10" id="KW-0808">Transferase</keyword>
<keyword evidence="4" id="KW-0547">Nucleotide-binding</keyword>
<dbReference type="AlphaFoldDB" id="A0A081KAA8"/>
<dbReference type="GO" id="GO:0009090">
    <property type="term" value="P:homoserine biosynthetic process"/>
    <property type="evidence" value="ECO:0007669"/>
    <property type="project" value="TreeGrafter"/>
</dbReference>
<evidence type="ECO:0000256" key="4">
    <source>
        <dbReference type="ARBA" id="ARBA00022741"/>
    </source>
</evidence>
<sequence length="478" mass="53446">MSHTVEKIGGTSMSQYQDVLNNIWLNEKNGSISNRIFVVSAYAGITDLLLEHKKTGEAGVYSCFIDGEKEDAWLDMLGKLETRLLEINKDMFSGHYLSQANQFIRQRIADAQTCMTSLHSLCSYGHFQLQQHLATVREMLASIGEAHSAFNSTLLLKSRDINARFVDLTGWKTSEPLPMDEMIKQAFEGFDPSKQLLIATGYTHCQEQLMKTFDRGYSEMTFAKIAAVTGAREAIIHKEYHLSSADPKLAGKDNVIPIGMTNFDVADKLSNLGMEAIHPKAAQEIRKSGIKLRIKNTFEPEHLGTIIDQNYCNPRPCVEIIAGRKDIAAIEIFDQEMLGSIEHDLQISRLIQELKLQLVNKESDANSITFYLTGSRKKINRLVRLTEQKYPTAEVAIHKAAMVSAIGSDLKVKGILAKTVSALSDADINVMALHQTIRQVEMQCIVAESDYENAIRALHKTLVENENHGSVIRRYVAA</sequence>
<dbReference type="GO" id="GO:0009089">
    <property type="term" value="P:lysine biosynthetic process via diaminopimelate"/>
    <property type="evidence" value="ECO:0007669"/>
    <property type="project" value="TreeGrafter"/>
</dbReference>
<protein>
    <recommendedName>
        <fullName evidence="2">aspartate kinase</fullName>
        <ecNumber evidence="2">2.7.2.4</ecNumber>
    </recommendedName>
</protein>
<dbReference type="GO" id="GO:0005524">
    <property type="term" value="F:ATP binding"/>
    <property type="evidence" value="ECO:0007669"/>
    <property type="project" value="UniProtKB-KW"/>
</dbReference>
<keyword evidence="5 10" id="KW-0418">Kinase</keyword>
<proteinExistence type="inferred from homology"/>
<feature type="domain" description="Aspartate/glutamate/uridylate kinase" evidence="8">
    <location>
        <begin position="4"/>
        <end position="296"/>
    </location>
</feature>
<evidence type="ECO:0000256" key="2">
    <source>
        <dbReference type="ARBA" id="ARBA00013059"/>
    </source>
</evidence>
<gene>
    <name evidence="10" type="ORF">GV64_10295</name>
</gene>
<comment type="similarity">
    <text evidence="1">Belongs to the aspartokinase family.</text>
</comment>
<dbReference type="STRING" id="305900.GV64_10295"/>
<dbReference type="InterPro" id="IPR054352">
    <property type="entry name" value="ACT_Aspartokinase"/>
</dbReference>
<dbReference type="NCBIfam" id="NF006614">
    <property type="entry name" value="PRK09181.1"/>
    <property type="match status" value="1"/>
</dbReference>
<dbReference type="GO" id="GO:0005829">
    <property type="term" value="C:cytosol"/>
    <property type="evidence" value="ECO:0007669"/>
    <property type="project" value="TreeGrafter"/>
</dbReference>
<dbReference type="PANTHER" id="PTHR21499">
    <property type="entry name" value="ASPARTATE KINASE"/>
    <property type="match status" value="1"/>
</dbReference>
<dbReference type="InterPro" id="IPR001048">
    <property type="entry name" value="Asp/Glu/Uridylate_kinase"/>
</dbReference>
<keyword evidence="6" id="KW-0067">ATP-binding</keyword>
<dbReference type="Gene3D" id="3.30.2130.10">
    <property type="entry name" value="VC0802-like"/>
    <property type="match status" value="1"/>
</dbReference>
<dbReference type="InterPro" id="IPR045865">
    <property type="entry name" value="ACT-like_dom_sf"/>
</dbReference>
<accession>A0A081KAA8</accession>
<dbReference type="Pfam" id="PF00696">
    <property type="entry name" value="AA_kinase"/>
    <property type="match status" value="1"/>
</dbReference>
<dbReference type="InterPro" id="IPR036393">
    <property type="entry name" value="AceGlu_kinase-like_sf"/>
</dbReference>
<dbReference type="PANTHER" id="PTHR21499:SF3">
    <property type="entry name" value="ASPARTOKINASE"/>
    <property type="match status" value="1"/>
</dbReference>
<evidence type="ECO:0000313" key="10">
    <source>
        <dbReference type="EMBL" id="KEI71084.1"/>
    </source>
</evidence>
<evidence type="ECO:0000256" key="5">
    <source>
        <dbReference type="ARBA" id="ARBA00022777"/>
    </source>
</evidence>
<evidence type="ECO:0000256" key="7">
    <source>
        <dbReference type="ARBA" id="ARBA00047872"/>
    </source>
</evidence>
<keyword evidence="11" id="KW-1185">Reference proteome</keyword>
<evidence type="ECO:0000256" key="3">
    <source>
        <dbReference type="ARBA" id="ARBA00022679"/>
    </source>
</evidence>
<dbReference type="SUPFAM" id="SSF53633">
    <property type="entry name" value="Carbamate kinase-like"/>
    <property type="match status" value="1"/>
</dbReference>
<dbReference type="Gene3D" id="3.40.1160.10">
    <property type="entry name" value="Acetylglutamate kinase-like"/>
    <property type="match status" value="1"/>
</dbReference>
<evidence type="ECO:0000256" key="1">
    <source>
        <dbReference type="ARBA" id="ARBA00010122"/>
    </source>
</evidence>
<reference evidence="10 11" key="1">
    <citation type="submission" date="2014-06" db="EMBL/GenBank/DDBJ databases">
        <title>Whole Genome Sequences of Three Symbiotic Endozoicomonas Bacteria.</title>
        <authorList>
            <person name="Neave M.J."/>
            <person name="Apprill A."/>
            <person name="Voolstra C.R."/>
        </authorList>
    </citation>
    <scope>NUCLEOTIDE SEQUENCE [LARGE SCALE GENOMIC DNA]</scope>
    <source>
        <strain evidence="10 11">DSM 22380</strain>
    </source>
</reference>
<dbReference type="Pfam" id="PF22468">
    <property type="entry name" value="ACT_9"/>
    <property type="match status" value="1"/>
</dbReference>